<reference evidence="2 3" key="1">
    <citation type="submission" date="2016-07" db="EMBL/GenBank/DDBJ databases">
        <title>Pervasive Adenine N6-methylation of Active Genes in Fungi.</title>
        <authorList>
            <consortium name="DOE Joint Genome Institute"/>
            <person name="Mondo S.J."/>
            <person name="Dannebaum R.O."/>
            <person name="Kuo R.C."/>
            <person name="Labutti K."/>
            <person name="Haridas S."/>
            <person name="Kuo A."/>
            <person name="Salamov A."/>
            <person name="Ahrendt S.R."/>
            <person name="Lipzen A."/>
            <person name="Sullivan W."/>
            <person name="Andreopoulos W.B."/>
            <person name="Clum A."/>
            <person name="Lindquist E."/>
            <person name="Daum C."/>
            <person name="Ramamoorthy G.K."/>
            <person name="Gryganskyi A."/>
            <person name="Culley D."/>
            <person name="Magnuson J.K."/>
            <person name="James T.Y."/>
            <person name="O'Malley M.A."/>
            <person name="Stajich J.E."/>
            <person name="Spatafora J.W."/>
            <person name="Visel A."/>
            <person name="Grigoriev I.V."/>
        </authorList>
    </citation>
    <scope>NUCLEOTIDE SEQUENCE [LARGE SCALE GENOMIC DNA]</scope>
    <source>
        <strain evidence="2 3">68-887.2</strain>
    </source>
</reference>
<evidence type="ECO:0008006" key="4">
    <source>
        <dbReference type="Google" id="ProtNLM"/>
    </source>
</evidence>
<accession>A0A1Y2BGT4</accession>
<proteinExistence type="predicted"/>
<dbReference type="EMBL" id="MCFC01000004">
    <property type="protein sequence ID" value="ORY34013.1"/>
    <property type="molecule type" value="Genomic_DNA"/>
</dbReference>
<evidence type="ECO:0000256" key="1">
    <source>
        <dbReference type="SAM" id="MobiDB-lite"/>
    </source>
</evidence>
<sequence length="479" mass="53615">MPYESTTANRGASYIRRALITKSSPPSDDPSTIFSPLPNQLTIMTNSTNSTNSTKEPTKSSRPSDNSATEIPTSSGSRIPAPPNQAVTDSTSASDNRLTLTVLPPRVLSQVLRYLHEPEQFTDPSTGESTTRSPLKGLSLASKEYRTLTAPELFSRIHVPSRCRANPKTTLPNSEQEILSSNSRVLVLERRGDLKCFKGPFPTLPNLTVIEPTENFCDEVSQILHHPGTGRNRSPFGTYSEYKRALGNLSKKIPQCLRMSAHHLEDSLDSLESGKKYKLKSAQTADLVAYIRTIRSASYTWAYRELRKGKETVQASTSWEDRPRELSVDLRPSAQAWSSDYCSFRLTLYLNNMDLKSLNPKPKPIFHLTTYTKTTKTSHDPVPFGFKKVAFNPAQSTLAVASGEIPESLDWVEALTSTRDPDLTRRITVTMDDPQDECRHLLSYWSTGGRRPQLTDEVMKSFASLSRADRERCYIFGWP</sequence>
<protein>
    <recommendedName>
        <fullName evidence="4">F-box domain-containing protein</fullName>
    </recommendedName>
</protein>
<dbReference type="InParanoid" id="A0A1Y2BGT4"/>
<comment type="caution">
    <text evidence="2">The sequence shown here is derived from an EMBL/GenBank/DDBJ whole genome shotgun (WGS) entry which is preliminary data.</text>
</comment>
<evidence type="ECO:0000313" key="2">
    <source>
        <dbReference type="EMBL" id="ORY34013.1"/>
    </source>
</evidence>
<dbReference type="Proteomes" id="UP000193986">
    <property type="component" value="Unassembled WGS sequence"/>
</dbReference>
<dbReference type="AlphaFoldDB" id="A0A1Y2BGT4"/>
<evidence type="ECO:0000313" key="3">
    <source>
        <dbReference type="Proteomes" id="UP000193986"/>
    </source>
</evidence>
<name>A0A1Y2BGT4_9TREE</name>
<feature type="compositionally biased region" description="Polar residues" evidence="1">
    <location>
        <begin position="85"/>
        <end position="98"/>
    </location>
</feature>
<feature type="compositionally biased region" description="Low complexity" evidence="1">
    <location>
        <begin position="45"/>
        <end position="55"/>
    </location>
</feature>
<feature type="region of interest" description="Disordered" evidence="1">
    <location>
        <begin position="19"/>
        <end position="98"/>
    </location>
</feature>
<keyword evidence="3" id="KW-1185">Reference proteome</keyword>
<gene>
    <name evidence="2" type="ORF">BCR39DRAFT_518125</name>
</gene>
<feature type="compositionally biased region" description="Polar residues" evidence="1">
    <location>
        <begin position="63"/>
        <end position="77"/>
    </location>
</feature>
<organism evidence="2 3">
    <name type="scientific">Naematelia encephala</name>
    <dbReference type="NCBI Taxonomy" id="71784"/>
    <lineage>
        <taxon>Eukaryota</taxon>
        <taxon>Fungi</taxon>
        <taxon>Dikarya</taxon>
        <taxon>Basidiomycota</taxon>
        <taxon>Agaricomycotina</taxon>
        <taxon>Tremellomycetes</taxon>
        <taxon>Tremellales</taxon>
        <taxon>Naemateliaceae</taxon>
        <taxon>Naematelia</taxon>
    </lineage>
</organism>
<feature type="compositionally biased region" description="Polar residues" evidence="1">
    <location>
        <begin position="32"/>
        <end position="44"/>
    </location>
</feature>